<dbReference type="InterPro" id="IPR043129">
    <property type="entry name" value="ATPase_NBD"/>
</dbReference>
<protein>
    <submittedName>
        <fullName evidence="3">Actin-related protein-like protein RO7</fullName>
    </submittedName>
</protein>
<name>A0A9P4QWN3_9PLEO</name>
<feature type="region of interest" description="Disordered" evidence="2">
    <location>
        <begin position="1"/>
        <end position="50"/>
    </location>
</feature>
<evidence type="ECO:0000256" key="2">
    <source>
        <dbReference type="SAM" id="MobiDB-lite"/>
    </source>
</evidence>
<dbReference type="SMART" id="SM00268">
    <property type="entry name" value="ACTIN"/>
    <property type="match status" value="1"/>
</dbReference>
<dbReference type="EMBL" id="ML996179">
    <property type="protein sequence ID" value="KAF2732311.1"/>
    <property type="molecule type" value="Genomic_DNA"/>
</dbReference>
<evidence type="ECO:0000313" key="4">
    <source>
        <dbReference type="Proteomes" id="UP000799444"/>
    </source>
</evidence>
<dbReference type="Gene3D" id="3.30.420.40">
    <property type="match status" value="2"/>
</dbReference>
<evidence type="ECO:0000256" key="1">
    <source>
        <dbReference type="RuleBase" id="RU000487"/>
    </source>
</evidence>
<keyword evidence="4" id="KW-1185">Reference proteome</keyword>
<accession>A0A9P4QWN3</accession>
<reference evidence="3" key="1">
    <citation type="journal article" date="2020" name="Stud. Mycol.">
        <title>101 Dothideomycetes genomes: a test case for predicting lifestyles and emergence of pathogens.</title>
        <authorList>
            <person name="Haridas S."/>
            <person name="Albert R."/>
            <person name="Binder M."/>
            <person name="Bloem J."/>
            <person name="Labutti K."/>
            <person name="Salamov A."/>
            <person name="Andreopoulos B."/>
            <person name="Baker S."/>
            <person name="Barry K."/>
            <person name="Bills G."/>
            <person name="Bluhm B."/>
            <person name="Cannon C."/>
            <person name="Castanera R."/>
            <person name="Culley D."/>
            <person name="Daum C."/>
            <person name="Ezra D."/>
            <person name="Gonzalez J."/>
            <person name="Henrissat B."/>
            <person name="Kuo A."/>
            <person name="Liang C."/>
            <person name="Lipzen A."/>
            <person name="Lutzoni F."/>
            <person name="Magnuson J."/>
            <person name="Mondo S."/>
            <person name="Nolan M."/>
            <person name="Ohm R."/>
            <person name="Pangilinan J."/>
            <person name="Park H.-J."/>
            <person name="Ramirez L."/>
            <person name="Alfaro M."/>
            <person name="Sun H."/>
            <person name="Tritt A."/>
            <person name="Yoshinaga Y."/>
            <person name="Zwiers L.-H."/>
            <person name="Turgeon B."/>
            <person name="Goodwin S."/>
            <person name="Spatafora J."/>
            <person name="Crous P."/>
            <person name="Grigoriev I."/>
        </authorList>
    </citation>
    <scope>NUCLEOTIDE SEQUENCE</scope>
    <source>
        <strain evidence="3">CBS 125425</strain>
    </source>
</reference>
<gene>
    <name evidence="3" type="ORF">EJ04DRAFT_513976</name>
</gene>
<comment type="similarity">
    <text evidence="1">Belongs to the actin family.</text>
</comment>
<dbReference type="OrthoDB" id="337660at2759"/>
<proteinExistence type="inferred from homology"/>
<organism evidence="3 4">
    <name type="scientific">Polyplosphaeria fusca</name>
    <dbReference type="NCBI Taxonomy" id="682080"/>
    <lineage>
        <taxon>Eukaryota</taxon>
        <taxon>Fungi</taxon>
        <taxon>Dikarya</taxon>
        <taxon>Ascomycota</taxon>
        <taxon>Pezizomycotina</taxon>
        <taxon>Dothideomycetes</taxon>
        <taxon>Pleosporomycetidae</taxon>
        <taxon>Pleosporales</taxon>
        <taxon>Tetraplosphaeriaceae</taxon>
        <taxon>Polyplosphaeria</taxon>
    </lineage>
</organism>
<comment type="caution">
    <text evidence="3">The sequence shown here is derived from an EMBL/GenBank/DDBJ whole genome shotgun (WGS) entry which is preliminary data.</text>
</comment>
<dbReference type="PANTHER" id="PTHR11937">
    <property type="entry name" value="ACTIN"/>
    <property type="match status" value="1"/>
</dbReference>
<dbReference type="InterPro" id="IPR004000">
    <property type="entry name" value="Actin"/>
</dbReference>
<evidence type="ECO:0000313" key="3">
    <source>
        <dbReference type="EMBL" id="KAF2732311.1"/>
    </source>
</evidence>
<sequence length="572" mass="63203">MASTAAGERKASAPLSRSIRGATPRIQDLGSTPESPRTPPLLRSTSSLFGSPGAFRNNEDEYIVFELGARFLRGGFPGESSPRCTLPFGPEEQRRVGDFRQWDPDYSHKRRKRKRGQDWGQDHELYRMDLTEVDLGLVEDKLERAMREAYNKYFLLDPKPRRILLTLPPRIPHALLSTMLEVLFENFQAPTITLLSSPVLSAVGAGLRSALVVDIGWAETIITGVCEYREVSEARTIRAGKLLSEEMARLLNAGLEDEVEQGAPKPEISFEEANEVLTRVGWCKSKPKSGRSTLYFPARTSPILEEFEDAVEVPEPTITIPFPKNDPPTELSVPLVDLAKPAETVLFAPGTALSEFDNDELPLHHLIYRTLLSLPMDVRRLCMSRIVITGGVSNLPGLKTRILAELEALIQQRGWDPVRSYGSASARHDAILRQRKEDLEIRLEEADDKVSESLDPDSPPPPLSAGLQQPEEDAIDVKLAHLTLRNGPPPTSSIGGVIRGVETLGAWAGASLVAQLRIKGIVEIERERFLQYGLQGANREKEVSVVPQRQSMGPGVGRGAGERASWTLGVWA</sequence>
<dbReference type="Gene3D" id="3.90.640.10">
    <property type="entry name" value="Actin, Chain A, domain 4"/>
    <property type="match status" value="1"/>
</dbReference>
<dbReference type="SUPFAM" id="SSF53067">
    <property type="entry name" value="Actin-like ATPase domain"/>
    <property type="match status" value="2"/>
</dbReference>
<dbReference type="Proteomes" id="UP000799444">
    <property type="component" value="Unassembled WGS sequence"/>
</dbReference>
<feature type="region of interest" description="Disordered" evidence="2">
    <location>
        <begin position="446"/>
        <end position="468"/>
    </location>
</feature>
<dbReference type="AlphaFoldDB" id="A0A9P4QWN3"/>
<dbReference type="Pfam" id="PF00022">
    <property type="entry name" value="Actin"/>
    <property type="match status" value="1"/>
</dbReference>